<dbReference type="OrthoDB" id="2438822at2759"/>
<protein>
    <submittedName>
        <fullName evidence="2">Uncharacterized protein</fullName>
    </submittedName>
</protein>
<dbReference type="Proteomes" id="UP000748756">
    <property type="component" value="Unassembled WGS sequence"/>
</dbReference>
<evidence type="ECO:0000313" key="3">
    <source>
        <dbReference type="Proteomes" id="UP000748756"/>
    </source>
</evidence>
<dbReference type="EMBL" id="JAAAUQ010003042">
    <property type="protein sequence ID" value="KAF9119229.1"/>
    <property type="molecule type" value="Genomic_DNA"/>
</dbReference>
<sequence>MKRMKEWYSTRAHIFADERIAAAARVLSIDIDKRIDEFAVWENGRQELRLRFHILEADLEDWRRNHEQFLGIEFTFQKTYKYTGRSAMWHGNVQMDHFRCHRYGTPNRKPNTGQNSVQGNAVGEEDANSRRIALDEEVEEGVGYGEAATTAKRKRARTTKRSSIKVGCHSRLACLLLDKHRPNGSPVRVYCITYTYQHNHVVAKEDELGTRYLSQEQKDRIMRLLREGSPVSVVLQRLRANASKLAQHGKTRIFRDDIITYEDVYNVHHKITTQEIHKDTDPEFSAHKWMRELENQGFYTCHEAG</sequence>
<keyword evidence="3" id="KW-1185">Reference proteome</keyword>
<gene>
    <name evidence="2" type="ORF">BG015_006392</name>
</gene>
<accession>A0A9P5QZT0</accession>
<proteinExistence type="predicted"/>
<reference evidence="2" key="1">
    <citation type="journal article" date="2020" name="Fungal Divers.">
        <title>Resolving the Mortierellaceae phylogeny through synthesis of multi-gene phylogenetics and phylogenomics.</title>
        <authorList>
            <person name="Vandepol N."/>
            <person name="Liber J."/>
            <person name="Desiro A."/>
            <person name="Na H."/>
            <person name="Kennedy M."/>
            <person name="Barry K."/>
            <person name="Grigoriev I.V."/>
            <person name="Miller A.N."/>
            <person name="O'Donnell K."/>
            <person name="Stajich J.E."/>
            <person name="Bonito G."/>
        </authorList>
    </citation>
    <scope>NUCLEOTIDE SEQUENCE</scope>
    <source>
        <strain evidence="2">NRRL 6426</strain>
    </source>
</reference>
<feature type="non-terminal residue" evidence="2">
    <location>
        <position position="305"/>
    </location>
</feature>
<name>A0A9P5QZT0_9FUNG</name>
<evidence type="ECO:0000256" key="1">
    <source>
        <dbReference type="SAM" id="MobiDB-lite"/>
    </source>
</evidence>
<feature type="region of interest" description="Disordered" evidence="1">
    <location>
        <begin position="104"/>
        <end position="130"/>
    </location>
</feature>
<organism evidence="2 3">
    <name type="scientific">Linnemannia schmuckeri</name>
    <dbReference type="NCBI Taxonomy" id="64567"/>
    <lineage>
        <taxon>Eukaryota</taxon>
        <taxon>Fungi</taxon>
        <taxon>Fungi incertae sedis</taxon>
        <taxon>Mucoromycota</taxon>
        <taxon>Mortierellomycotina</taxon>
        <taxon>Mortierellomycetes</taxon>
        <taxon>Mortierellales</taxon>
        <taxon>Mortierellaceae</taxon>
        <taxon>Linnemannia</taxon>
    </lineage>
</organism>
<evidence type="ECO:0000313" key="2">
    <source>
        <dbReference type="EMBL" id="KAF9119229.1"/>
    </source>
</evidence>
<comment type="caution">
    <text evidence="2">The sequence shown here is derived from an EMBL/GenBank/DDBJ whole genome shotgun (WGS) entry which is preliminary data.</text>
</comment>
<feature type="compositionally biased region" description="Polar residues" evidence="1">
    <location>
        <begin position="108"/>
        <end position="119"/>
    </location>
</feature>
<dbReference type="AlphaFoldDB" id="A0A9P5QZT0"/>